<name>A0A6F8ZDP9_9FIRM</name>
<gene>
    <name evidence="2" type="ORF">R50_0630</name>
</gene>
<organism evidence="2 3">
    <name type="scientific">Candidatus Hydrogenisulfobacillus filiaventi</name>
    <dbReference type="NCBI Taxonomy" id="2707344"/>
    <lineage>
        <taxon>Bacteria</taxon>
        <taxon>Bacillati</taxon>
        <taxon>Bacillota</taxon>
        <taxon>Clostridia</taxon>
        <taxon>Eubacteriales</taxon>
        <taxon>Clostridiales Family XVII. Incertae Sedis</taxon>
        <taxon>Candidatus Hydrogenisulfobacillus</taxon>
    </lineage>
</organism>
<dbReference type="Pfam" id="PF09527">
    <property type="entry name" value="ATPase_gene1"/>
    <property type="match status" value="1"/>
</dbReference>
<evidence type="ECO:0008006" key="4">
    <source>
        <dbReference type="Google" id="ProtNLM"/>
    </source>
</evidence>
<evidence type="ECO:0000313" key="3">
    <source>
        <dbReference type="Proteomes" id="UP000503399"/>
    </source>
</evidence>
<keyword evidence="1" id="KW-1133">Transmembrane helix</keyword>
<feature type="transmembrane region" description="Helical" evidence="1">
    <location>
        <begin position="51"/>
        <end position="69"/>
    </location>
</feature>
<dbReference type="InterPro" id="IPR032820">
    <property type="entry name" value="ATPase_put"/>
</dbReference>
<feature type="transmembrane region" description="Helical" evidence="1">
    <location>
        <begin position="21"/>
        <end position="39"/>
    </location>
</feature>
<evidence type="ECO:0000256" key="1">
    <source>
        <dbReference type="SAM" id="Phobius"/>
    </source>
</evidence>
<evidence type="ECO:0000313" key="2">
    <source>
        <dbReference type="EMBL" id="CAB1128136.1"/>
    </source>
</evidence>
<keyword evidence="3" id="KW-1185">Reference proteome</keyword>
<protein>
    <recommendedName>
        <fullName evidence="4">AtpZ/AtpI family protein</fullName>
    </recommendedName>
</protein>
<keyword evidence="1" id="KW-0472">Membrane</keyword>
<accession>A0A6F8ZDP9</accession>
<keyword evidence="1" id="KW-0812">Transmembrane</keyword>
<dbReference type="Proteomes" id="UP000503399">
    <property type="component" value="Chromosome"/>
</dbReference>
<sequence>MTTPPHEDGSGGRRRSTGRRIAVAGSEMVTAAAGGFFAGRWLDAWARTGPWFMILGLVGGLGIGLYAAYRAATGDDG</sequence>
<dbReference type="KEGG" id="hfv:R50_0630"/>
<reference evidence="2 3" key="1">
    <citation type="submission" date="2020-02" db="EMBL/GenBank/DDBJ databases">
        <authorList>
            <person name="Hogendoorn C."/>
        </authorList>
    </citation>
    <scope>NUCLEOTIDE SEQUENCE [LARGE SCALE GENOMIC DNA]</scope>
    <source>
        <strain evidence="2">R501</strain>
    </source>
</reference>
<dbReference type="AlphaFoldDB" id="A0A6F8ZDP9"/>
<dbReference type="EMBL" id="LR778114">
    <property type="protein sequence ID" value="CAB1128136.1"/>
    <property type="molecule type" value="Genomic_DNA"/>
</dbReference>
<proteinExistence type="predicted"/>